<keyword evidence="3 5" id="KW-1133">Transmembrane helix</keyword>
<evidence type="ECO:0000313" key="6">
    <source>
        <dbReference type="EMBL" id="REG11276.1"/>
    </source>
</evidence>
<dbReference type="InterPro" id="IPR054851">
    <property type="entry name" value="Isoprenylcys_mtase"/>
</dbReference>
<dbReference type="PANTHER" id="PTHR12714">
    <property type="entry name" value="PROTEIN-S ISOPRENYLCYSTEINE O-METHYLTRANSFERASE"/>
    <property type="match status" value="1"/>
</dbReference>
<dbReference type="Gene3D" id="1.20.120.1630">
    <property type="match status" value="1"/>
</dbReference>
<feature type="transmembrane region" description="Helical" evidence="5">
    <location>
        <begin position="48"/>
        <end position="70"/>
    </location>
</feature>
<keyword evidence="2 5" id="KW-0812">Transmembrane</keyword>
<evidence type="ECO:0000256" key="5">
    <source>
        <dbReference type="SAM" id="Phobius"/>
    </source>
</evidence>
<comment type="subcellular location">
    <subcellularLocation>
        <location evidence="1">Membrane</location>
        <topology evidence="1">Multi-pass membrane protein</topology>
    </subcellularLocation>
</comment>
<name>A0A347ZS78_9CHLR</name>
<evidence type="ECO:0000313" key="7">
    <source>
        <dbReference type="Proteomes" id="UP000256388"/>
    </source>
</evidence>
<dbReference type="GO" id="GO:0004671">
    <property type="term" value="F:protein C-terminal S-isoprenylcysteine carboxyl O-methyltransferase activity"/>
    <property type="evidence" value="ECO:0007669"/>
    <property type="project" value="InterPro"/>
</dbReference>
<dbReference type="InterPro" id="IPR007269">
    <property type="entry name" value="ICMT_MeTrfase"/>
</dbReference>
<evidence type="ECO:0000256" key="2">
    <source>
        <dbReference type="ARBA" id="ARBA00022692"/>
    </source>
</evidence>
<keyword evidence="4 5" id="KW-0472">Membrane</keyword>
<organism evidence="6 7">
    <name type="scientific">Pelolinea submarina</name>
    <dbReference type="NCBI Taxonomy" id="913107"/>
    <lineage>
        <taxon>Bacteria</taxon>
        <taxon>Bacillati</taxon>
        <taxon>Chloroflexota</taxon>
        <taxon>Anaerolineae</taxon>
        <taxon>Anaerolineales</taxon>
        <taxon>Anaerolineaceae</taxon>
        <taxon>Pelolinea</taxon>
    </lineage>
</organism>
<keyword evidence="6" id="KW-0489">Methyltransferase</keyword>
<comment type="caution">
    <text evidence="6">The sequence shown here is derived from an EMBL/GenBank/DDBJ whole genome shotgun (WGS) entry which is preliminary data.</text>
</comment>
<dbReference type="Pfam" id="PF04140">
    <property type="entry name" value="ICMT"/>
    <property type="match status" value="1"/>
</dbReference>
<keyword evidence="7" id="KW-1185">Reference proteome</keyword>
<evidence type="ECO:0000256" key="4">
    <source>
        <dbReference type="ARBA" id="ARBA00023136"/>
    </source>
</evidence>
<sequence>MKTAVFALFYLAGAIGAYILRIPSLKLNARAQKPEERMSQKQRMQKEGTLLSVLMIFWFLAAQVLPILYLTTNWFARFDFRLPDVFYYAGLVIFGAALWLLRRAHNDLARSWSAVVQIKRDQQLITEGIYAHMRHPIYSAHLLWGAAQVLLIHNWFCGFLGFALIVTIMVLRIPREEKLLLNQYGEAYRSYMQSTGALIPRCR</sequence>
<evidence type="ECO:0000256" key="1">
    <source>
        <dbReference type="ARBA" id="ARBA00004141"/>
    </source>
</evidence>
<dbReference type="AlphaFoldDB" id="A0A347ZS78"/>
<dbReference type="RefSeq" id="WP_116224414.1">
    <property type="nucleotide sequence ID" value="NZ_AP018437.1"/>
</dbReference>
<dbReference type="NCBIfam" id="NF040696">
    <property type="entry name" value="isopcys_mtase"/>
    <property type="match status" value="1"/>
</dbReference>
<dbReference type="GO" id="GO:0016020">
    <property type="term" value="C:membrane"/>
    <property type="evidence" value="ECO:0007669"/>
    <property type="project" value="UniProtKB-SubCell"/>
</dbReference>
<protein>
    <submittedName>
        <fullName evidence="6">Protein-S-isoprenylcysteine O-methyltransferase Ste14</fullName>
    </submittedName>
</protein>
<gene>
    <name evidence="6" type="ORF">DFR64_1154</name>
</gene>
<feature type="transmembrane region" description="Helical" evidence="5">
    <location>
        <begin position="85"/>
        <end position="101"/>
    </location>
</feature>
<dbReference type="OrthoDB" id="9809773at2"/>
<reference evidence="6 7" key="1">
    <citation type="submission" date="2018-08" db="EMBL/GenBank/DDBJ databases">
        <title>Genomic Encyclopedia of Type Strains, Phase IV (KMG-IV): sequencing the most valuable type-strain genomes for metagenomic binning, comparative biology and taxonomic classification.</title>
        <authorList>
            <person name="Goeker M."/>
        </authorList>
    </citation>
    <scope>NUCLEOTIDE SEQUENCE [LARGE SCALE GENOMIC DNA]</scope>
    <source>
        <strain evidence="6 7">DSM 23923</strain>
    </source>
</reference>
<keyword evidence="6" id="KW-0808">Transferase</keyword>
<dbReference type="EMBL" id="QUMS01000001">
    <property type="protein sequence ID" value="REG11276.1"/>
    <property type="molecule type" value="Genomic_DNA"/>
</dbReference>
<feature type="transmembrane region" description="Helical" evidence="5">
    <location>
        <begin position="6"/>
        <end position="27"/>
    </location>
</feature>
<dbReference type="Proteomes" id="UP000256388">
    <property type="component" value="Unassembled WGS sequence"/>
</dbReference>
<dbReference type="PANTHER" id="PTHR12714:SF9">
    <property type="entry name" value="PROTEIN-S-ISOPRENYLCYSTEINE O-METHYLTRANSFERASE"/>
    <property type="match status" value="1"/>
</dbReference>
<evidence type="ECO:0000256" key="3">
    <source>
        <dbReference type="ARBA" id="ARBA00022989"/>
    </source>
</evidence>
<accession>A0A347ZS78</accession>
<feature type="transmembrane region" description="Helical" evidence="5">
    <location>
        <begin position="142"/>
        <end position="171"/>
    </location>
</feature>
<dbReference type="GO" id="GO:0032259">
    <property type="term" value="P:methylation"/>
    <property type="evidence" value="ECO:0007669"/>
    <property type="project" value="UniProtKB-KW"/>
</dbReference>
<proteinExistence type="predicted"/>